<comment type="similarity">
    <text evidence="1 6">Belongs to the class-I DAHP synthase family.</text>
</comment>
<keyword evidence="2 6" id="KW-0028">Amino-acid biosynthesis</keyword>
<dbReference type="EMBL" id="LN483124">
    <property type="protein sequence ID" value="CED82624.1"/>
    <property type="molecule type" value="Genomic_DNA"/>
</dbReference>
<dbReference type="InterPro" id="IPR006218">
    <property type="entry name" value="DAHP1/KDSA"/>
</dbReference>
<sequence length="384" mass="41294">MAPTRSHTVQQALLELDDKRVKVVRPLIPPQILQEELPLDLKGAQTVLDGRSATDDIIKGDDDRLLVIVGPCSVHDVGAAMEYAKLLKAYADEHKEDLHILMRVYFEKPRTTVGWKGLINDPDMNGSFAINQGLRTARKLLLDITQLGLPSACEFLDTISPQYTAELVSWGAIGARTTESQVHRELASALSMAVGFKNGTDGSIDIAVDAIRAAASGHTFLSVTKQGLSAIVETVGNPSTHIILRGSNKGPNYSADHVKAVAEKLAKANLIQKLMIDCSHGNSNKKHENQIIVCKDIADQLSHGETSSKIMGVMIESNLNEGQQKVPSEGPAGLAYGVSVTDACLSWEQTVPCLDALAAGIRARREAVLQKRANTRPSTPASSA</sequence>
<dbReference type="InterPro" id="IPR006219">
    <property type="entry name" value="DAHP_synth_1"/>
</dbReference>
<keyword evidence="3 6" id="KW-0808">Transferase</keyword>
<dbReference type="EC" id="2.5.1.54" evidence="6"/>
<dbReference type="NCBIfam" id="TIGR00034">
    <property type="entry name" value="aroFGH"/>
    <property type="match status" value="1"/>
</dbReference>
<dbReference type="GO" id="GO:0003849">
    <property type="term" value="F:3-deoxy-7-phosphoheptulonate synthase activity"/>
    <property type="evidence" value="ECO:0007669"/>
    <property type="project" value="UniProtKB-EC"/>
</dbReference>
<dbReference type="AlphaFoldDB" id="A0A0F7SPP3"/>
<name>A0A0F7SPP3_PHARH</name>
<evidence type="ECO:0000256" key="2">
    <source>
        <dbReference type="ARBA" id="ARBA00022605"/>
    </source>
</evidence>
<reference evidence="8" key="1">
    <citation type="submission" date="2014-08" db="EMBL/GenBank/DDBJ databases">
        <authorList>
            <person name="Sharma Rahul"/>
            <person name="Thines Marco"/>
        </authorList>
    </citation>
    <scope>NUCLEOTIDE SEQUENCE</scope>
</reference>
<dbReference type="GO" id="GO:0005737">
    <property type="term" value="C:cytoplasm"/>
    <property type="evidence" value="ECO:0007669"/>
    <property type="project" value="TreeGrafter"/>
</dbReference>
<dbReference type="GO" id="GO:0008652">
    <property type="term" value="P:amino acid biosynthetic process"/>
    <property type="evidence" value="ECO:0007669"/>
    <property type="project" value="UniProtKB-KW"/>
</dbReference>
<evidence type="ECO:0000256" key="4">
    <source>
        <dbReference type="ARBA" id="ARBA00023141"/>
    </source>
</evidence>
<dbReference type="Gene3D" id="3.20.20.70">
    <property type="entry name" value="Aldolase class I"/>
    <property type="match status" value="1"/>
</dbReference>
<evidence type="ECO:0000256" key="5">
    <source>
        <dbReference type="ARBA" id="ARBA00047508"/>
    </source>
</evidence>
<evidence type="ECO:0000313" key="8">
    <source>
        <dbReference type="EMBL" id="CED82624.1"/>
    </source>
</evidence>
<feature type="domain" description="DAHP synthetase I/KDSA" evidence="7">
    <location>
        <begin position="54"/>
        <end position="351"/>
    </location>
</feature>
<dbReference type="InterPro" id="IPR013785">
    <property type="entry name" value="Aldolase_TIM"/>
</dbReference>
<dbReference type="FunFam" id="3.20.20.70:FF:000005">
    <property type="entry name" value="Phospho-2-dehydro-3-deoxyheptonate aldolase"/>
    <property type="match status" value="1"/>
</dbReference>
<proteinExistence type="inferred from homology"/>
<dbReference type="SUPFAM" id="SSF51569">
    <property type="entry name" value="Aldolase"/>
    <property type="match status" value="1"/>
</dbReference>
<keyword evidence="4 6" id="KW-0057">Aromatic amino acid biosynthesis</keyword>
<dbReference type="PIRSF" id="PIRSF001361">
    <property type="entry name" value="DAHP_synthase"/>
    <property type="match status" value="1"/>
</dbReference>
<accession>A0A0F7SPP3</accession>
<dbReference type="GO" id="GO:0009073">
    <property type="term" value="P:aromatic amino acid family biosynthetic process"/>
    <property type="evidence" value="ECO:0007669"/>
    <property type="project" value="UniProtKB-KW"/>
</dbReference>
<dbReference type="PANTHER" id="PTHR21225">
    <property type="entry name" value="PHOSPHO-2-DEHYDRO-3-DEOXYHEPTONATE ALDOLASE DAHP SYNTHETASE"/>
    <property type="match status" value="1"/>
</dbReference>
<organism evidence="8">
    <name type="scientific">Phaffia rhodozyma</name>
    <name type="common">Yeast</name>
    <name type="synonym">Xanthophyllomyces dendrorhous</name>
    <dbReference type="NCBI Taxonomy" id="264483"/>
    <lineage>
        <taxon>Eukaryota</taxon>
        <taxon>Fungi</taxon>
        <taxon>Dikarya</taxon>
        <taxon>Basidiomycota</taxon>
        <taxon>Agaricomycotina</taxon>
        <taxon>Tremellomycetes</taxon>
        <taxon>Cystofilobasidiales</taxon>
        <taxon>Mrakiaceae</taxon>
        <taxon>Phaffia</taxon>
    </lineage>
</organism>
<evidence type="ECO:0000256" key="6">
    <source>
        <dbReference type="PIRNR" id="PIRNR001361"/>
    </source>
</evidence>
<evidence type="ECO:0000256" key="1">
    <source>
        <dbReference type="ARBA" id="ARBA00007985"/>
    </source>
</evidence>
<evidence type="ECO:0000256" key="3">
    <source>
        <dbReference type="ARBA" id="ARBA00022679"/>
    </source>
</evidence>
<dbReference type="Pfam" id="PF00793">
    <property type="entry name" value="DAHP_synth_1"/>
    <property type="match status" value="1"/>
</dbReference>
<dbReference type="PANTHER" id="PTHR21225:SF20">
    <property type="entry name" value="PHOSPHO-2-DEHYDRO-3-DEOXYHEPTONATE ALDOLASE"/>
    <property type="match status" value="1"/>
</dbReference>
<comment type="catalytic activity">
    <reaction evidence="5 6">
        <text>D-erythrose 4-phosphate + phosphoenolpyruvate + H2O = 7-phospho-2-dehydro-3-deoxy-D-arabino-heptonate + phosphate</text>
        <dbReference type="Rhea" id="RHEA:14717"/>
        <dbReference type="ChEBI" id="CHEBI:15377"/>
        <dbReference type="ChEBI" id="CHEBI:16897"/>
        <dbReference type="ChEBI" id="CHEBI:43474"/>
        <dbReference type="ChEBI" id="CHEBI:58394"/>
        <dbReference type="ChEBI" id="CHEBI:58702"/>
        <dbReference type="EC" id="2.5.1.54"/>
    </reaction>
</comment>
<evidence type="ECO:0000259" key="7">
    <source>
        <dbReference type="Pfam" id="PF00793"/>
    </source>
</evidence>
<dbReference type="NCBIfam" id="NF009396">
    <property type="entry name" value="PRK12756.1"/>
    <property type="match status" value="1"/>
</dbReference>
<dbReference type="NCBIfam" id="NF009395">
    <property type="entry name" value="PRK12755.1"/>
    <property type="match status" value="1"/>
</dbReference>
<protein>
    <recommendedName>
        <fullName evidence="6">Phospho-2-dehydro-3-deoxyheptonate aldolase</fullName>
        <ecNumber evidence="6">2.5.1.54</ecNumber>
    </recommendedName>
</protein>